<gene>
    <name evidence="2" type="ORF">GMST_03420</name>
</gene>
<organism evidence="2 3">
    <name type="scientific">Geomonas silvestris</name>
    <dbReference type="NCBI Taxonomy" id="2740184"/>
    <lineage>
        <taxon>Bacteria</taxon>
        <taxon>Pseudomonadati</taxon>
        <taxon>Thermodesulfobacteriota</taxon>
        <taxon>Desulfuromonadia</taxon>
        <taxon>Geobacterales</taxon>
        <taxon>Geobacteraceae</taxon>
        <taxon>Geomonas</taxon>
    </lineage>
</organism>
<sequence length="96" mass="10985">MRAKFLPEAAEEFREAASYYEQKAPGVGFVFVAEVHRAVEIARSHPLSGRAVGRHLRSTPLHNFPFSIIYTLNQESVLIVAVAHQKRRPGYWKHRT</sequence>
<accession>A0A6V8MDI1</accession>
<dbReference type="EMBL" id="BLXX01000001">
    <property type="protein sequence ID" value="GFO58017.1"/>
    <property type="molecule type" value="Genomic_DNA"/>
</dbReference>
<reference evidence="3" key="1">
    <citation type="submission" date="2020-06" db="EMBL/GenBank/DDBJ databases">
        <title>Draft genomic sequence of Geomonas sp. Red330.</title>
        <authorList>
            <person name="Itoh H."/>
            <person name="Zhenxing X."/>
            <person name="Ushijima N."/>
            <person name="Masuda Y."/>
            <person name="Shiratori Y."/>
            <person name="Senoo K."/>
        </authorList>
    </citation>
    <scope>NUCLEOTIDE SEQUENCE [LARGE SCALE GENOMIC DNA]</scope>
    <source>
        <strain evidence="3">Red330</strain>
    </source>
</reference>
<dbReference type="Gene3D" id="3.30.2310.20">
    <property type="entry name" value="RelE-like"/>
    <property type="match status" value="1"/>
</dbReference>
<evidence type="ECO:0000256" key="1">
    <source>
        <dbReference type="ARBA" id="ARBA00022649"/>
    </source>
</evidence>
<dbReference type="Proteomes" id="UP000556026">
    <property type="component" value="Unassembled WGS sequence"/>
</dbReference>
<evidence type="ECO:0008006" key="4">
    <source>
        <dbReference type="Google" id="ProtNLM"/>
    </source>
</evidence>
<name>A0A6V8MDI1_9BACT</name>
<dbReference type="Pfam" id="PF05016">
    <property type="entry name" value="ParE_toxin"/>
    <property type="match status" value="1"/>
</dbReference>
<dbReference type="AlphaFoldDB" id="A0A6V8MDI1"/>
<proteinExistence type="predicted"/>
<evidence type="ECO:0000313" key="2">
    <source>
        <dbReference type="EMBL" id="GFO58017.1"/>
    </source>
</evidence>
<keyword evidence="3" id="KW-1185">Reference proteome</keyword>
<dbReference type="RefSeq" id="WP_183352867.1">
    <property type="nucleotide sequence ID" value="NZ_BLXX01000001.1"/>
</dbReference>
<dbReference type="InterPro" id="IPR035093">
    <property type="entry name" value="RelE/ParE_toxin_dom_sf"/>
</dbReference>
<keyword evidence="1" id="KW-1277">Toxin-antitoxin system</keyword>
<evidence type="ECO:0000313" key="3">
    <source>
        <dbReference type="Proteomes" id="UP000556026"/>
    </source>
</evidence>
<comment type="caution">
    <text evidence="2">The sequence shown here is derived from an EMBL/GenBank/DDBJ whole genome shotgun (WGS) entry which is preliminary data.</text>
</comment>
<dbReference type="InterPro" id="IPR007712">
    <property type="entry name" value="RelE/ParE_toxin"/>
</dbReference>
<protein>
    <recommendedName>
        <fullName evidence="4">Plasmid stabilization protein</fullName>
    </recommendedName>
</protein>